<organism evidence="2 3">
    <name type="scientific">Erwinia aphidicola</name>
    <dbReference type="NCBI Taxonomy" id="68334"/>
    <lineage>
        <taxon>Bacteria</taxon>
        <taxon>Pseudomonadati</taxon>
        <taxon>Pseudomonadota</taxon>
        <taxon>Gammaproteobacteria</taxon>
        <taxon>Enterobacterales</taxon>
        <taxon>Erwiniaceae</taxon>
        <taxon>Erwinia</taxon>
    </lineage>
</organism>
<protein>
    <recommendedName>
        <fullName evidence="4">Ferric reductase</fullName>
    </recommendedName>
</protein>
<evidence type="ECO:0000256" key="1">
    <source>
        <dbReference type="SAM" id="Phobius"/>
    </source>
</evidence>
<dbReference type="SUPFAM" id="SSF52343">
    <property type="entry name" value="Ferredoxin reductase-like, C-terminal NADP-linked domain"/>
    <property type="match status" value="1"/>
</dbReference>
<sequence length="451" mass="50157">MEETNSTLPEAGSAALLPIPALASHKSRRLVLSHYQYLFLLVALVNLSLFSYGLTGGHWWSEKGIHLIEIGNMVIINLTVAVLIRQQYIINFLFRLVWHTPLHWPLSVRRQLAKVYHFGGLHSGCALFACLWLMVFSAAVYYHHCHALPNVSLMLLTVTAMLAALLLTIVILALPAVRARYHNLFEHAHRYVGWLALLLSWLQVTCFIRDCHGGQWSWQALIETPAFWALLTITASIILPWLRLRKVAVQVERPSSHAAIVTFSLPRDPFPGSSFAISRAPLDEWHAFANIPLGSGSGCRMLISRAGDWTGRFIDSPPDHVWFKGLPTPGVGSVGKIFHSVVYVATGSGIGPLLPHLMAPGTPRRLIWSTRNPRLTYGDSFVDEIIRLQPDVLIWDTDAHGKPDLLQLALQKVEESGAEAVICIANRKLTDYVVGGCEARRVAAYGAIWDS</sequence>
<dbReference type="PANTHER" id="PTHR33927">
    <property type="entry name" value="TRANSMEMBRANE PROTEIN"/>
    <property type="match status" value="1"/>
</dbReference>
<dbReference type="RefSeq" id="WP_224750420.1">
    <property type="nucleotide sequence ID" value="NZ_JACXBP010000002.1"/>
</dbReference>
<feature type="transmembrane region" description="Helical" evidence="1">
    <location>
        <begin position="115"/>
        <end position="141"/>
    </location>
</feature>
<evidence type="ECO:0000313" key="3">
    <source>
        <dbReference type="Proteomes" id="UP001306592"/>
    </source>
</evidence>
<gene>
    <name evidence="2" type="ORF">V8N49_05065</name>
</gene>
<evidence type="ECO:0008006" key="4">
    <source>
        <dbReference type="Google" id="ProtNLM"/>
    </source>
</evidence>
<name>A0ABU8DDW2_ERWAP</name>
<dbReference type="EMBL" id="JBANEI010000002">
    <property type="protein sequence ID" value="MEI2681025.1"/>
    <property type="molecule type" value="Genomic_DNA"/>
</dbReference>
<proteinExistence type="predicted"/>
<feature type="transmembrane region" description="Helical" evidence="1">
    <location>
        <begin position="153"/>
        <end position="176"/>
    </location>
</feature>
<dbReference type="PANTHER" id="PTHR33927:SF5">
    <property type="entry name" value="ENZYME, PUTATIVE (AFU_ORTHOLOGUE AFUA_8G01222)-RELATED"/>
    <property type="match status" value="1"/>
</dbReference>
<dbReference type="InterPro" id="IPR039261">
    <property type="entry name" value="FNR_nucleotide-bd"/>
</dbReference>
<accession>A0ABU8DDW2</accession>
<keyword evidence="1" id="KW-0472">Membrane</keyword>
<dbReference type="InterPro" id="IPR052979">
    <property type="entry name" value="Adenylate-forming_domain"/>
</dbReference>
<keyword evidence="1" id="KW-0812">Transmembrane</keyword>
<comment type="caution">
    <text evidence="2">The sequence shown here is derived from an EMBL/GenBank/DDBJ whole genome shotgun (WGS) entry which is preliminary data.</text>
</comment>
<dbReference type="Proteomes" id="UP001306592">
    <property type="component" value="Unassembled WGS sequence"/>
</dbReference>
<feature type="transmembrane region" description="Helical" evidence="1">
    <location>
        <begin position="225"/>
        <end position="244"/>
    </location>
</feature>
<keyword evidence="3" id="KW-1185">Reference proteome</keyword>
<evidence type="ECO:0000313" key="2">
    <source>
        <dbReference type="EMBL" id="MEI2681025.1"/>
    </source>
</evidence>
<keyword evidence="1" id="KW-1133">Transmembrane helix</keyword>
<feature type="transmembrane region" description="Helical" evidence="1">
    <location>
        <begin position="188"/>
        <end position="205"/>
    </location>
</feature>
<reference evidence="2 3" key="1">
    <citation type="submission" date="2024-02" db="EMBL/GenBank/DDBJ databases">
        <title>First report Erwinia aphidicola in onion in Chile.</title>
        <authorList>
            <person name="Valenzuela M."/>
            <person name="Pena M."/>
            <person name="Dutta B."/>
        </authorList>
    </citation>
    <scope>NUCLEOTIDE SEQUENCE [LARGE SCALE GENOMIC DNA]</scope>
    <source>
        <strain evidence="2 3">QCJ3A</strain>
    </source>
</reference>
<feature type="transmembrane region" description="Helical" evidence="1">
    <location>
        <begin position="35"/>
        <end position="54"/>
    </location>
</feature>